<dbReference type="SMART" id="SM00758">
    <property type="entry name" value="PA14"/>
    <property type="match status" value="1"/>
</dbReference>
<accession>A0ABW7QDS4</accession>
<dbReference type="PANTHER" id="PTHR42715:SF10">
    <property type="entry name" value="BETA-GLUCOSIDASE"/>
    <property type="match status" value="1"/>
</dbReference>
<dbReference type="Pfam" id="PF00933">
    <property type="entry name" value="Glyco_hydro_3"/>
    <property type="match status" value="1"/>
</dbReference>
<reference evidence="4 5" key="1">
    <citation type="submission" date="2024-09" db="EMBL/GenBank/DDBJ databases">
        <authorList>
            <person name="Pan X."/>
        </authorList>
    </citation>
    <scope>NUCLEOTIDE SEQUENCE [LARGE SCALE GENOMIC DNA]</scope>
    <source>
        <strain evidence="4 5">B2969</strain>
    </source>
</reference>
<dbReference type="Pfam" id="PF07691">
    <property type="entry name" value="PA14"/>
    <property type="match status" value="1"/>
</dbReference>
<dbReference type="InterPro" id="IPR036881">
    <property type="entry name" value="Glyco_hydro_3_C_sf"/>
</dbReference>
<dbReference type="PROSITE" id="PS51820">
    <property type="entry name" value="PA14"/>
    <property type="match status" value="1"/>
</dbReference>
<evidence type="ECO:0000256" key="2">
    <source>
        <dbReference type="ARBA" id="ARBA00022801"/>
    </source>
</evidence>
<comment type="caution">
    <text evidence="4">The sequence shown here is derived from an EMBL/GenBank/DDBJ whole genome shotgun (WGS) entry which is preliminary data.</text>
</comment>
<dbReference type="InterPro" id="IPR013783">
    <property type="entry name" value="Ig-like_fold"/>
</dbReference>
<sequence>MNAVNEQPWMDVAQPAGQRAALLLAEMTLEEKVDLMTGDLLEGVEGFSAAGIDRLGIPPLRMADAGSGMRRPAGYSATTAMPAPIALAATWQPELGAPYGRVVADECYLLRHNVLLGPNADLARVPWAGRIGESVGEDTFLAAEMSKQVPAAVQRPGVMVTYKHPLLYNQESNRGSGQNSIADERTIREVYAPPFDAVIRAGAVSLMSSFNKINGEFACESDFLQNKLLRDAFGFAGFIMSDYFANHAMVPGNGLDMELPGLPLQPTFYAEHLVWAVRTGSISEAVVNRACTRILWAMFTTGLFDTPLPETDQPIPYAEHAAVARAVEEAAITLLKNDGATLPLSTERVRSIAVIGADTDRPARLGGSSFVTIPSDLVGILRGISERVAGDVEVRTAPGTDRIVLGDGVFLGAQPISSSLQSVPGDPDVPGVRAEFFGSFDLTGDPIEVRIDPDMTFNNFAPSSFHDAIRSEPPRFMRSLRATTVLTAPGTGAYTFTLAGWGSAQLWVDGVEVARLDAPHVSGVSTSDQLVWDAGSTHELRLEFRATGARDGRQPGSVQLGWTYPEGAYSPAIVHAAQVAAGADAAVVFVRTLESENEDSGTLSLPRDQDALVAAVAAANPHTIVVLGTGAPVLTPWADRVPAILHAYFGGQEQGHAIASVLFGEVNPSGKLPYTMAQSEQQYARIGIQNPVRTEWSKDVHYVEGLHLGYRGFDRHELVPQYPFGHGLSYTRFAFDGIVVTPEHSNGFEPIRVAFQLANVGETAGAEVAQAYLEVPDGHGEPVRKLVAFRKVFLQPGETTEVELVIDPFDVTYPLARWDNGAHLWRTIGGVYTVRVGSSSRDLPLSATFEIHPIPEPTTEVGGTAYAYVAQEAVPAPAAM</sequence>
<dbReference type="Gene3D" id="3.20.20.300">
    <property type="entry name" value="Glycoside hydrolase, family 3, N-terminal domain"/>
    <property type="match status" value="1"/>
</dbReference>
<gene>
    <name evidence="4" type="ORF">ACH3VR_22025</name>
</gene>
<dbReference type="PRINTS" id="PR00133">
    <property type="entry name" value="GLHYDRLASE3"/>
</dbReference>
<dbReference type="InterPro" id="IPR011658">
    <property type="entry name" value="PA14_dom"/>
</dbReference>
<dbReference type="GO" id="GO:0016787">
    <property type="term" value="F:hydrolase activity"/>
    <property type="evidence" value="ECO:0007669"/>
    <property type="project" value="UniProtKB-KW"/>
</dbReference>
<dbReference type="InterPro" id="IPR002772">
    <property type="entry name" value="Glyco_hydro_3_C"/>
</dbReference>
<evidence type="ECO:0000259" key="3">
    <source>
        <dbReference type="PROSITE" id="PS51820"/>
    </source>
</evidence>
<dbReference type="RefSeq" id="WP_397558487.1">
    <property type="nucleotide sequence ID" value="NZ_JBIQWL010000015.1"/>
</dbReference>
<dbReference type="EMBL" id="JBIQWL010000015">
    <property type="protein sequence ID" value="MFH8253061.1"/>
    <property type="molecule type" value="Genomic_DNA"/>
</dbReference>
<dbReference type="InterPro" id="IPR026891">
    <property type="entry name" value="Fn3-like"/>
</dbReference>
<dbReference type="SUPFAM" id="SSF52279">
    <property type="entry name" value="Beta-D-glucan exohydrolase, C-terminal domain"/>
    <property type="match status" value="1"/>
</dbReference>
<organism evidence="4 5">
    <name type="scientific">Microbacterium alkaliflavum</name>
    <dbReference type="NCBI Taxonomy" id="3248839"/>
    <lineage>
        <taxon>Bacteria</taxon>
        <taxon>Bacillati</taxon>
        <taxon>Actinomycetota</taxon>
        <taxon>Actinomycetes</taxon>
        <taxon>Micrococcales</taxon>
        <taxon>Microbacteriaceae</taxon>
        <taxon>Microbacterium</taxon>
    </lineage>
</organism>
<evidence type="ECO:0000313" key="5">
    <source>
        <dbReference type="Proteomes" id="UP001610861"/>
    </source>
</evidence>
<evidence type="ECO:0000313" key="4">
    <source>
        <dbReference type="EMBL" id="MFH8253061.1"/>
    </source>
</evidence>
<name>A0ABW7QDS4_9MICO</name>
<dbReference type="SUPFAM" id="SSF51445">
    <property type="entry name" value="(Trans)glycosidases"/>
    <property type="match status" value="1"/>
</dbReference>
<dbReference type="Pfam" id="PF01915">
    <property type="entry name" value="Glyco_hydro_3_C"/>
    <property type="match status" value="1"/>
</dbReference>
<dbReference type="SMART" id="SM01217">
    <property type="entry name" value="Fn3_like"/>
    <property type="match status" value="1"/>
</dbReference>
<dbReference type="InterPro" id="IPR037524">
    <property type="entry name" value="PA14/GLEYA"/>
</dbReference>
<dbReference type="PANTHER" id="PTHR42715">
    <property type="entry name" value="BETA-GLUCOSIDASE"/>
    <property type="match status" value="1"/>
</dbReference>
<dbReference type="Gene3D" id="2.60.120.260">
    <property type="entry name" value="Galactose-binding domain-like"/>
    <property type="match status" value="1"/>
</dbReference>
<dbReference type="InterPro" id="IPR036962">
    <property type="entry name" value="Glyco_hydro_3_N_sf"/>
</dbReference>
<dbReference type="Gene3D" id="2.60.40.10">
    <property type="entry name" value="Immunoglobulins"/>
    <property type="match status" value="1"/>
</dbReference>
<dbReference type="Gene3D" id="3.40.50.1700">
    <property type="entry name" value="Glycoside hydrolase family 3 C-terminal domain"/>
    <property type="match status" value="1"/>
</dbReference>
<evidence type="ECO:0000256" key="1">
    <source>
        <dbReference type="ARBA" id="ARBA00005336"/>
    </source>
</evidence>
<comment type="similarity">
    <text evidence="1">Belongs to the glycosyl hydrolase 3 family.</text>
</comment>
<dbReference type="Proteomes" id="UP001610861">
    <property type="component" value="Unassembled WGS sequence"/>
</dbReference>
<dbReference type="InterPro" id="IPR001764">
    <property type="entry name" value="Glyco_hydro_3_N"/>
</dbReference>
<protein>
    <submittedName>
        <fullName evidence="4">Glycoside hydrolase family 3 protein</fullName>
    </submittedName>
</protein>
<feature type="domain" description="PA14" evidence="3">
    <location>
        <begin position="427"/>
        <end position="576"/>
    </location>
</feature>
<keyword evidence="2 4" id="KW-0378">Hydrolase</keyword>
<keyword evidence="5" id="KW-1185">Reference proteome</keyword>
<dbReference type="Pfam" id="PF14310">
    <property type="entry name" value="Fn3-like"/>
    <property type="match status" value="1"/>
</dbReference>
<dbReference type="InterPro" id="IPR017853">
    <property type="entry name" value="GH"/>
</dbReference>
<dbReference type="InterPro" id="IPR050288">
    <property type="entry name" value="Cellulose_deg_GH3"/>
</dbReference>
<proteinExistence type="inferred from homology"/>